<comment type="similarity">
    <text evidence="2">Belongs to the RRP4 family.</text>
</comment>
<dbReference type="Pfam" id="PF14382">
    <property type="entry name" value="ECR1_N"/>
    <property type="match status" value="1"/>
</dbReference>
<dbReference type="AlphaFoldDB" id="A0A9P8TYD0"/>
<protein>
    <submittedName>
        <fullName evidence="10">Exosome complex component RRP4</fullName>
    </submittedName>
</protein>
<evidence type="ECO:0000256" key="7">
    <source>
        <dbReference type="SAM" id="MobiDB-lite"/>
    </source>
</evidence>
<dbReference type="SUPFAM" id="SSF54791">
    <property type="entry name" value="Eukaryotic type KH-domain (KH-domain type I)"/>
    <property type="match status" value="1"/>
</dbReference>
<dbReference type="PANTHER" id="PTHR21321:SF4">
    <property type="entry name" value="EXOSOME COMPLEX COMPONENT RRP4"/>
    <property type="match status" value="1"/>
</dbReference>
<dbReference type="GO" id="GO:0071051">
    <property type="term" value="P:poly(A)-dependent snoRNA 3'-end processing"/>
    <property type="evidence" value="ECO:0007669"/>
    <property type="project" value="TreeGrafter"/>
</dbReference>
<keyword evidence="6" id="KW-0539">Nucleus</keyword>
<dbReference type="GO" id="GO:0000467">
    <property type="term" value="P:exonucleolytic trimming to generate mature 3'-end of 5.8S rRNA from tricistronic rRNA transcript (SSU-rRNA, 5.8S rRNA, LSU-rRNA)"/>
    <property type="evidence" value="ECO:0007669"/>
    <property type="project" value="TreeGrafter"/>
</dbReference>
<evidence type="ECO:0000256" key="4">
    <source>
        <dbReference type="ARBA" id="ARBA00022835"/>
    </source>
</evidence>
<dbReference type="SUPFAM" id="SSF110324">
    <property type="entry name" value="Ribosomal L27 protein-like"/>
    <property type="match status" value="1"/>
</dbReference>
<dbReference type="PANTHER" id="PTHR21321">
    <property type="entry name" value="PNAS-3 RELATED"/>
    <property type="match status" value="1"/>
</dbReference>
<feature type="domain" description="Exosome complex component N-terminal" evidence="8">
    <location>
        <begin position="73"/>
        <end position="111"/>
    </location>
</feature>
<evidence type="ECO:0000256" key="6">
    <source>
        <dbReference type="ARBA" id="ARBA00023242"/>
    </source>
</evidence>
<dbReference type="CDD" id="cd05789">
    <property type="entry name" value="S1_Rrp4"/>
    <property type="match status" value="1"/>
</dbReference>
<feature type="domain" description="RRP4 S1" evidence="9">
    <location>
        <begin position="123"/>
        <end position="195"/>
    </location>
</feature>
<evidence type="ECO:0000313" key="11">
    <source>
        <dbReference type="Proteomes" id="UP000827724"/>
    </source>
</evidence>
<keyword evidence="4" id="KW-0271">Exosome</keyword>
<dbReference type="InterPro" id="IPR036612">
    <property type="entry name" value="KH_dom_type_1_sf"/>
</dbReference>
<dbReference type="InterPro" id="IPR025721">
    <property type="entry name" value="Exosome_cplx_N_dom"/>
</dbReference>
<dbReference type="GO" id="GO:0034475">
    <property type="term" value="P:U4 snRNA 3'-end processing"/>
    <property type="evidence" value="ECO:0007669"/>
    <property type="project" value="TreeGrafter"/>
</dbReference>
<dbReference type="GO" id="GO:0071028">
    <property type="term" value="P:nuclear mRNA surveillance"/>
    <property type="evidence" value="ECO:0007669"/>
    <property type="project" value="UniProtKB-ARBA"/>
</dbReference>
<proteinExistence type="inferred from homology"/>
<feature type="region of interest" description="Disordered" evidence="7">
    <location>
        <begin position="1"/>
        <end position="70"/>
    </location>
</feature>
<name>A0A9P8TYD0_9HYPO</name>
<dbReference type="GO" id="GO:0071035">
    <property type="term" value="P:nuclear polyadenylation-dependent rRNA catabolic process"/>
    <property type="evidence" value="ECO:0007669"/>
    <property type="project" value="TreeGrafter"/>
</dbReference>
<dbReference type="Pfam" id="PF21266">
    <property type="entry name" value="S1_RRP4"/>
    <property type="match status" value="1"/>
</dbReference>
<evidence type="ECO:0000256" key="5">
    <source>
        <dbReference type="ARBA" id="ARBA00022884"/>
    </source>
</evidence>
<organism evidence="10 11">
    <name type="scientific">Trichoderma cornu-damae</name>
    <dbReference type="NCBI Taxonomy" id="654480"/>
    <lineage>
        <taxon>Eukaryota</taxon>
        <taxon>Fungi</taxon>
        <taxon>Dikarya</taxon>
        <taxon>Ascomycota</taxon>
        <taxon>Pezizomycotina</taxon>
        <taxon>Sordariomycetes</taxon>
        <taxon>Hypocreomycetidae</taxon>
        <taxon>Hypocreales</taxon>
        <taxon>Hypocreaceae</taxon>
        <taxon>Trichoderma</taxon>
    </lineage>
</organism>
<feature type="compositionally biased region" description="Acidic residues" evidence="7">
    <location>
        <begin position="52"/>
        <end position="65"/>
    </location>
</feature>
<dbReference type="Proteomes" id="UP000827724">
    <property type="component" value="Unassembled WGS sequence"/>
</dbReference>
<comment type="subcellular location">
    <subcellularLocation>
        <location evidence="1">Nucleus</location>
    </subcellularLocation>
</comment>
<evidence type="ECO:0000259" key="9">
    <source>
        <dbReference type="Pfam" id="PF21266"/>
    </source>
</evidence>
<dbReference type="SUPFAM" id="SSF50249">
    <property type="entry name" value="Nucleic acid-binding proteins"/>
    <property type="match status" value="1"/>
</dbReference>
<dbReference type="InterPro" id="IPR012340">
    <property type="entry name" value="NA-bd_OB-fold"/>
</dbReference>
<dbReference type="InterPro" id="IPR026699">
    <property type="entry name" value="Exosome_RNA_bind1/RRP40/RRP4"/>
</dbReference>
<evidence type="ECO:0000256" key="3">
    <source>
        <dbReference type="ARBA" id="ARBA00022552"/>
    </source>
</evidence>
<reference evidence="10" key="1">
    <citation type="submission" date="2021-08" db="EMBL/GenBank/DDBJ databases">
        <title>Chromosome-Level Trichoderma cornu-damae using Hi-C Data.</title>
        <authorList>
            <person name="Kim C.S."/>
        </authorList>
    </citation>
    <scope>NUCLEOTIDE SEQUENCE</scope>
    <source>
        <strain evidence="10">KA19-0412C</strain>
    </source>
</reference>
<keyword evidence="3" id="KW-0698">rRNA processing</keyword>
<evidence type="ECO:0000313" key="10">
    <source>
        <dbReference type="EMBL" id="KAH6609694.1"/>
    </source>
</evidence>
<evidence type="ECO:0000259" key="8">
    <source>
        <dbReference type="Pfam" id="PF14382"/>
    </source>
</evidence>
<dbReference type="OrthoDB" id="1650at2759"/>
<evidence type="ECO:0000256" key="2">
    <source>
        <dbReference type="ARBA" id="ARBA00009155"/>
    </source>
</evidence>
<dbReference type="Gene3D" id="2.40.50.140">
    <property type="entry name" value="Nucleic acid-binding proteins"/>
    <property type="match status" value="1"/>
</dbReference>
<comment type="caution">
    <text evidence="10">The sequence shown here is derived from an EMBL/GenBank/DDBJ whole genome shotgun (WGS) entry which is preliminary data.</text>
</comment>
<dbReference type="EMBL" id="JAIWOZ010000002">
    <property type="protein sequence ID" value="KAH6609694.1"/>
    <property type="molecule type" value="Genomic_DNA"/>
</dbReference>
<dbReference type="InterPro" id="IPR048565">
    <property type="entry name" value="S1_RRP4"/>
</dbReference>
<sequence length="362" mass="39403">MPIEILNLQPVAPAPRRPRAADIDMDVPSDSYSDSESGGAAIQRDVPMHDDEGIDEEDGNEEEQQADARDEILTPGTVITSNSQWMRGHGTYVPPNSTSITSSLAGTLTRTNKLLSVRPLRARYRPEIGDLVVGRIVEVQAKRWRVDVAAAQLAILQISAINLPGGILRKRTETDELQIRSFFAEGDLLVAEVQQLHQDGAASLHTRSLKYGKLRNGLFVSVGGTGGGGGVVRSKRQLWTMETANGGGKVDVLLGVNGYIWICKHVEIDVAAEAAGINRMEEGVSSQIYSSQNNRIAVQTMREIARCRSVILALVENGVKVDEDTVTRGYHEAVEFGRESMEDDIYFGGQRGQRLAAALSGR</sequence>
<dbReference type="GO" id="GO:0071038">
    <property type="term" value="P:TRAMP-dependent tRNA surveillance pathway"/>
    <property type="evidence" value="ECO:0007669"/>
    <property type="project" value="TreeGrafter"/>
</dbReference>
<dbReference type="GO" id="GO:0000176">
    <property type="term" value="C:nuclear exosome (RNase complex)"/>
    <property type="evidence" value="ECO:0007669"/>
    <property type="project" value="TreeGrafter"/>
</dbReference>
<dbReference type="GO" id="GO:0000177">
    <property type="term" value="C:cytoplasmic exosome (RNase complex)"/>
    <property type="evidence" value="ECO:0007669"/>
    <property type="project" value="TreeGrafter"/>
</dbReference>
<dbReference type="Gene3D" id="2.40.50.100">
    <property type="match status" value="1"/>
</dbReference>
<dbReference type="GO" id="GO:0003723">
    <property type="term" value="F:RNA binding"/>
    <property type="evidence" value="ECO:0007669"/>
    <property type="project" value="UniProtKB-KW"/>
</dbReference>
<dbReference type="GO" id="GO:0071034">
    <property type="term" value="P:CUT catabolic process"/>
    <property type="evidence" value="ECO:0007669"/>
    <property type="project" value="TreeGrafter"/>
</dbReference>
<accession>A0A9P8TYD0</accession>
<keyword evidence="5" id="KW-0694">RNA-binding</keyword>
<dbReference type="FunFam" id="2.40.50.140:FF:000038">
    <property type="entry name" value="Exosome complex component RRP4"/>
    <property type="match status" value="1"/>
</dbReference>
<gene>
    <name evidence="10" type="ORF">Trco_003040</name>
</gene>
<keyword evidence="11" id="KW-1185">Reference proteome</keyword>
<evidence type="ECO:0000256" key="1">
    <source>
        <dbReference type="ARBA" id="ARBA00004123"/>
    </source>
</evidence>